<dbReference type="GO" id="GO:0046872">
    <property type="term" value="F:metal ion binding"/>
    <property type="evidence" value="ECO:0007669"/>
    <property type="project" value="UniProtKB-KW"/>
</dbReference>
<protein>
    <submittedName>
        <fullName evidence="8">ERF1 domain-containing protein</fullName>
    </submittedName>
</protein>
<dbReference type="Gene3D" id="3.30.420.60">
    <property type="entry name" value="eRF1 domain 2"/>
    <property type="match status" value="1"/>
</dbReference>
<dbReference type="AlphaFoldDB" id="A0A915LC35"/>
<dbReference type="Pfam" id="PF13306">
    <property type="entry name" value="LRR_5"/>
    <property type="match status" value="1"/>
</dbReference>
<dbReference type="GO" id="GO:0070651">
    <property type="term" value="P:nonfunctional rRNA decay"/>
    <property type="evidence" value="ECO:0007669"/>
    <property type="project" value="TreeGrafter"/>
</dbReference>
<dbReference type="PANTHER" id="PTHR10853:SF0">
    <property type="entry name" value="PROTEIN PELOTA HOMOLOG"/>
    <property type="match status" value="1"/>
</dbReference>
<evidence type="ECO:0000256" key="2">
    <source>
        <dbReference type="ARBA" id="ARBA00004496"/>
    </source>
</evidence>
<evidence type="ECO:0000256" key="3">
    <source>
        <dbReference type="ARBA" id="ARBA00009504"/>
    </source>
</evidence>
<dbReference type="InterPro" id="IPR026906">
    <property type="entry name" value="LRR_5"/>
</dbReference>
<dbReference type="Gene3D" id="3.30.1330.30">
    <property type="match status" value="1"/>
</dbReference>
<feature type="domain" description="eRF1/Pelota-like N-terminal" evidence="6">
    <location>
        <begin position="1"/>
        <end position="130"/>
    </location>
</feature>
<reference evidence="8" key="1">
    <citation type="submission" date="2022-11" db="UniProtKB">
        <authorList>
            <consortium name="WormBaseParasite"/>
        </authorList>
    </citation>
    <scope>IDENTIFICATION</scope>
</reference>
<dbReference type="InterPro" id="IPR004405">
    <property type="entry name" value="TF_pelota"/>
</dbReference>
<dbReference type="GO" id="GO:0071025">
    <property type="term" value="P:RNA surveillance"/>
    <property type="evidence" value="ECO:0007669"/>
    <property type="project" value="InterPro"/>
</dbReference>
<dbReference type="InterPro" id="IPR042226">
    <property type="entry name" value="eFR1_2_sf"/>
</dbReference>
<comment type="similarity">
    <text evidence="3">Belongs to the eukaryotic release factor 1 family. Pelota subfamily.</text>
</comment>
<organism evidence="7 8">
    <name type="scientific">Meloidogyne javanica</name>
    <name type="common">Root-knot nematode worm</name>
    <dbReference type="NCBI Taxonomy" id="6303"/>
    <lineage>
        <taxon>Eukaryota</taxon>
        <taxon>Metazoa</taxon>
        <taxon>Ecdysozoa</taxon>
        <taxon>Nematoda</taxon>
        <taxon>Chromadorea</taxon>
        <taxon>Rhabditida</taxon>
        <taxon>Tylenchina</taxon>
        <taxon>Tylenchomorpha</taxon>
        <taxon>Tylenchoidea</taxon>
        <taxon>Meloidogynidae</taxon>
        <taxon>Meloidogyninae</taxon>
        <taxon>Meloidogyne</taxon>
        <taxon>Meloidogyne incognita group</taxon>
    </lineage>
</organism>
<evidence type="ECO:0000313" key="7">
    <source>
        <dbReference type="Proteomes" id="UP000887561"/>
    </source>
</evidence>
<dbReference type="Pfam" id="PF03464">
    <property type="entry name" value="eRF1_2"/>
    <property type="match status" value="1"/>
</dbReference>
<evidence type="ECO:0000259" key="6">
    <source>
        <dbReference type="SMART" id="SM01194"/>
    </source>
</evidence>
<keyword evidence="7" id="KW-1185">Reference proteome</keyword>
<dbReference type="Gene3D" id="2.30.30.870">
    <property type="entry name" value="Pelota, domain A"/>
    <property type="match status" value="1"/>
</dbReference>
<dbReference type="Gene3D" id="3.80.10.10">
    <property type="entry name" value="Ribonuclease Inhibitor"/>
    <property type="match status" value="1"/>
</dbReference>
<dbReference type="InterPro" id="IPR058547">
    <property type="entry name" value="Pelota_N"/>
</dbReference>
<dbReference type="GO" id="GO:0005737">
    <property type="term" value="C:cytoplasm"/>
    <property type="evidence" value="ECO:0007669"/>
    <property type="project" value="UniProtKB-SubCell"/>
</dbReference>
<dbReference type="InterPro" id="IPR005141">
    <property type="entry name" value="eRF1_2"/>
</dbReference>
<dbReference type="Pfam" id="PF26356">
    <property type="entry name" value="Pelota_N"/>
    <property type="match status" value="1"/>
</dbReference>
<evidence type="ECO:0000313" key="8">
    <source>
        <dbReference type="WBParaSite" id="scaffold10319_cov190.g14697"/>
    </source>
</evidence>
<dbReference type="PANTHER" id="PTHR10853">
    <property type="entry name" value="PELOTA"/>
    <property type="match status" value="1"/>
</dbReference>
<dbReference type="NCBIfam" id="TIGR00111">
    <property type="entry name" value="pelota"/>
    <property type="match status" value="1"/>
</dbReference>
<keyword evidence="4" id="KW-0963">Cytoplasm</keyword>
<dbReference type="InterPro" id="IPR038069">
    <property type="entry name" value="Pelota/DOM34_N"/>
</dbReference>
<dbReference type="SUPFAM" id="SSF55315">
    <property type="entry name" value="L30e-like"/>
    <property type="match status" value="1"/>
</dbReference>
<dbReference type="InterPro" id="IPR005140">
    <property type="entry name" value="eRF1_Pelota-like_N"/>
</dbReference>
<comment type="subcellular location">
    <subcellularLocation>
        <location evidence="2">Cytoplasm</location>
    </subcellularLocation>
</comment>
<dbReference type="SUPFAM" id="SSF52058">
    <property type="entry name" value="L domain-like"/>
    <property type="match status" value="1"/>
</dbReference>
<dbReference type="WBParaSite" id="scaffold10319_cov190.g14697">
    <property type="protein sequence ID" value="scaffold10319_cov190.g14697"/>
    <property type="gene ID" value="scaffold10319_cov190.g14697"/>
</dbReference>
<dbReference type="SMART" id="SM01194">
    <property type="entry name" value="eRF1_1"/>
    <property type="match status" value="1"/>
</dbReference>
<evidence type="ECO:0000256" key="1">
    <source>
        <dbReference type="ARBA" id="ARBA00001968"/>
    </source>
</evidence>
<dbReference type="FunFam" id="2.30.30.870:FF:000001">
    <property type="entry name" value="Protein pelota homolog"/>
    <property type="match status" value="1"/>
</dbReference>
<name>A0A915LC35_MELJA</name>
<accession>A0A915LC35</accession>
<dbReference type="GO" id="GO:0070481">
    <property type="term" value="P:nuclear-transcribed mRNA catabolic process, non-stop decay"/>
    <property type="evidence" value="ECO:0007669"/>
    <property type="project" value="InterPro"/>
</dbReference>
<dbReference type="Pfam" id="PF03465">
    <property type="entry name" value="eRF1_3"/>
    <property type="match status" value="1"/>
</dbReference>
<keyword evidence="5" id="KW-0479">Metal-binding</keyword>
<dbReference type="SUPFAM" id="SSF159065">
    <property type="entry name" value="Dom34/Pelota N-terminal domain-like"/>
    <property type="match status" value="1"/>
</dbReference>
<dbReference type="Proteomes" id="UP000887561">
    <property type="component" value="Unplaced"/>
</dbReference>
<dbReference type="InterPro" id="IPR029064">
    <property type="entry name" value="Ribosomal_eL30-like_sf"/>
</dbReference>
<dbReference type="InterPro" id="IPR032675">
    <property type="entry name" value="LRR_dom_sf"/>
</dbReference>
<dbReference type="InterPro" id="IPR005142">
    <property type="entry name" value="eRF1_3"/>
</dbReference>
<proteinExistence type="inferred from homology"/>
<sequence length="694" mass="79190">MKILKRGLQKDASGFVRLICEEDEDMWHVFNLIRIGDVVRSSTMRKITNETATGSKTSQRVQMTLTISVETIDFDATVCSLHLKGKNIQENQHVRLGAYHTLDLALNRVFTLEKQCWDAIDLHRLELCADVANKADVAGIVMHEGLANICLISSSMTIVKSKIDMQIARKRKGLSQQHEKSLNSFFNAIAVAFLRHVNLEQIKCVVIASPGFLREQFMEFFWQYVEKEGLRQTIFPQKSKFILVHSSSGFKAQAEVKALNTFLELMCTDPQRAVYGYKHVIYAREQQSIETLMVSDSLFRSKDITQRRKYVQLVESIKEQGSNVLIFSSLHATGEQLTQLTGVAAILRFPIADLDDEEFWEEDYELQKQENNEDNKRIENGKGKNSENVQIKGEWCPDGCSCTTESPTTLDCSGLDLDTIPPTWPSHFEIFYIRNWTINSLEKQAFRRFQQLVEIYIFDCQRLDLIERNAFKQLRKLRVLVLKGNKGLRELYKTAFSGIGNEHPLSIKIMDNALERVRAFAFKNVENLRELIIEERCFELETNSLATITRVDFLTLRGVCSLEVGVFLNSSRLHQVMIVDSALSQLPKDGFAELSHLNQLQIRESRIGRISEGALSGLFTVGSVHFQSNQIGRLVPGWALGAENLGSLIREPLSSPDCLRNEAQRFLFTENTLYCSCEIQWLVNSPAEEQKIHL</sequence>
<evidence type="ECO:0000256" key="4">
    <source>
        <dbReference type="ARBA" id="ARBA00022490"/>
    </source>
</evidence>
<evidence type="ECO:0000256" key="5">
    <source>
        <dbReference type="ARBA" id="ARBA00022723"/>
    </source>
</evidence>
<dbReference type="GO" id="GO:0032790">
    <property type="term" value="P:ribosome disassembly"/>
    <property type="evidence" value="ECO:0007669"/>
    <property type="project" value="TreeGrafter"/>
</dbReference>
<comment type="cofactor">
    <cofactor evidence="1">
        <name>a divalent metal cation</name>
        <dbReference type="ChEBI" id="CHEBI:60240"/>
    </cofactor>
</comment>
<dbReference type="SUPFAM" id="SSF53137">
    <property type="entry name" value="Translational machinery components"/>
    <property type="match status" value="1"/>
</dbReference>
<dbReference type="GO" id="GO:0070966">
    <property type="term" value="P:nuclear-transcribed mRNA catabolic process, no-go decay"/>
    <property type="evidence" value="ECO:0007669"/>
    <property type="project" value="InterPro"/>
</dbReference>
<dbReference type="FunFam" id="3.30.1330.30:FF:000008">
    <property type="entry name" value="Protein pelota homolog"/>
    <property type="match status" value="1"/>
</dbReference>